<dbReference type="Gene3D" id="1.25.40.10">
    <property type="entry name" value="Tetratricopeptide repeat domain"/>
    <property type="match status" value="2"/>
</dbReference>
<proteinExistence type="predicted"/>
<evidence type="ECO:0000256" key="2">
    <source>
        <dbReference type="ARBA" id="ARBA00022803"/>
    </source>
</evidence>
<evidence type="ECO:0000256" key="1">
    <source>
        <dbReference type="ARBA" id="ARBA00022737"/>
    </source>
</evidence>
<evidence type="ECO:0000313" key="4">
    <source>
        <dbReference type="EMBL" id="HGD13040.1"/>
    </source>
</evidence>
<dbReference type="PANTHER" id="PTHR45586:SF1">
    <property type="entry name" value="LIPOPOLYSACCHARIDE ASSEMBLY PROTEIN B"/>
    <property type="match status" value="1"/>
</dbReference>
<dbReference type="InterPro" id="IPR011990">
    <property type="entry name" value="TPR-like_helical_dom_sf"/>
</dbReference>
<comment type="caution">
    <text evidence="4">The sequence shown here is derived from an EMBL/GenBank/DDBJ whole genome shotgun (WGS) entry which is preliminary data.</text>
</comment>
<organism evidence="4">
    <name type="scientific">candidate division WOR-3 bacterium</name>
    <dbReference type="NCBI Taxonomy" id="2052148"/>
    <lineage>
        <taxon>Bacteria</taxon>
        <taxon>Bacteria division WOR-3</taxon>
    </lineage>
</organism>
<name>A0A7V3UZL0_UNCW3</name>
<accession>A0A7V3UZL0</accession>
<sequence>MLGISVARAESGRLGKVEFLLQLGKFGLELFCMANAGPPSQNPFVSRNREDAGFEEELWQEGLGAFYREDDETALTLLLEVVESNPKNLRAIFLAMLCAANLSDEETLEELYGVIRRKGSRHPYAVGCEAVRAMFYANYERAEHLFKMALRALPDDIDLNIGLGILYDQNGDGDKSAEVYRRVLELAPDNIRARISLGMSLAISGEYLSALAEYEYAKRLDPSVENPHQHLGRDFYSEGMIAEAVQEFMIAITEEPDEPTAYFFLMDCYKRLGQVDEALDVYELIRERFKDRSEELCGLYQQFQLFQEAKPILEKLVQEHPDDVELLLQLSQVCQETGDLNTAIKVLNRALDSFPDAFLLWSNLARLYYEDRDYQKAVMAARRAIQLNPEDGEIYGLLSDALLFLGKFEEAEASAREMERARDRAWQRYQQRFAGKDETGDSDQ</sequence>
<protein>
    <submittedName>
        <fullName evidence="4">Tetratricopeptide repeat protein</fullName>
    </submittedName>
</protein>
<dbReference type="SMART" id="SM00028">
    <property type="entry name" value="TPR"/>
    <property type="match status" value="6"/>
</dbReference>
<evidence type="ECO:0000256" key="3">
    <source>
        <dbReference type="PROSITE-ProRule" id="PRU00339"/>
    </source>
</evidence>
<dbReference type="AlphaFoldDB" id="A0A7V3UZL0"/>
<keyword evidence="2 3" id="KW-0802">TPR repeat</keyword>
<dbReference type="InterPro" id="IPR051012">
    <property type="entry name" value="CellSynth/LPSAsmb/PSIAsmb"/>
</dbReference>
<feature type="repeat" description="TPR" evidence="3">
    <location>
        <begin position="358"/>
        <end position="391"/>
    </location>
</feature>
<reference evidence="4" key="1">
    <citation type="journal article" date="2020" name="mSystems">
        <title>Genome- and Community-Level Interaction Insights into Carbon Utilization and Element Cycling Functions of Hydrothermarchaeota in Hydrothermal Sediment.</title>
        <authorList>
            <person name="Zhou Z."/>
            <person name="Liu Y."/>
            <person name="Xu W."/>
            <person name="Pan J."/>
            <person name="Luo Z.H."/>
            <person name="Li M."/>
        </authorList>
    </citation>
    <scope>NUCLEOTIDE SEQUENCE [LARGE SCALE GENOMIC DNA]</scope>
    <source>
        <strain evidence="4">SpSt-914</strain>
    </source>
</reference>
<keyword evidence="1" id="KW-0677">Repeat</keyword>
<feature type="repeat" description="TPR" evidence="3">
    <location>
        <begin position="157"/>
        <end position="190"/>
    </location>
</feature>
<dbReference type="Pfam" id="PF14559">
    <property type="entry name" value="TPR_19"/>
    <property type="match status" value="4"/>
</dbReference>
<dbReference type="InterPro" id="IPR019734">
    <property type="entry name" value="TPR_rpt"/>
</dbReference>
<gene>
    <name evidence="4" type="ORF">ENX16_03055</name>
</gene>
<dbReference type="PANTHER" id="PTHR45586">
    <property type="entry name" value="TPR REPEAT-CONTAINING PROTEIN PA4667"/>
    <property type="match status" value="1"/>
</dbReference>
<dbReference type="SUPFAM" id="SSF48452">
    <property type="entry name" value="TPR-like"/>
    <property type="match status" value="2"/>
</dbReference>
<dbReference type="EMBL" id="DTMZ01000069">
    <property type="protein sequence ID" value="HGD13040.1"/>
    <property type="molecule type" value="Genomic_DNA"/>
</dbReference>
<dbReference type="PROSITE" id="PS50005">
    <property type="entry name" value="TPR"/>
    <property type="match status" value="3"/>
</dbReference>
<feature type="repeat" description="TPR" evidence="3">
    <location>
        <begin position="324"/>
        <end position="357"/>
    </location>
</feature>